<sequence length="56" mass="6371">MLIVHLARGTDASGAWRLACAFACAWRGKSGAWRRRDFYIKQTHFLAQGFENLAED</sequence>
<name>A0A392TX03_9FABA</name>
<protein>
    <submittedName>
        <fullName evidence="1">Uncharacterized protein</fullName>
    </submittedName>
</protein>
<accession>A0A392TX03</accession>
<dbReference type="AlphaFoldDB" id="A0A392TX03"/>
<dbReference type="Proteomes" id="UP000265520">
    <property type="component" value="Unassembled WGS sequence"/>
</dbReference>
<evidence type="ECO:0000313" key="2">
    <source>
        <dbReference type="Proteomes" id="UP000265520"/>
    </source>
</evidence>
<proteinExistence type="predicted"/>
<keyword evidence="2" id="KW-1185">Reference proteome</keyword>
<dbReference type="EMBL" id="LXQA010667560">
    <property type="protein sequence ID" value="MCI64997.1"/>
    <property type="molecule type" value="Genomic_DNA"/>
</dbReference>
<reference evidence="1 2" key="1">
    <citation type="journal article" date="2018" name="Front. Plant Sci.">
        <title>Red Clover (Trifolium pratense) and Zigzag Clover (T. medium) - A Picture of Genomic Similarities and Differences.</title>
        <authorList>
            <person name="Dluhosova J."/>
            <person name="Istvanek J."/>
            <person name="Nedelnik J."/>
            <person name="Repkova J."/>
        </authorList>
    </citation>
    <scope>NUCLEOTIDE SEQUENCE [LARGE SCALE GENOMIC DNA]</scope>
    <source>
        <strain evidence="2">cv. 10/8</strain>
        <tissue evidence="1">Leaf</tissue>
    </source>
</reference>
<evidence type="ECO:0000313" key="1">
    <source>
        <dbReference type="EMBL" id="MCI64997.1"/>
    </source>
</evidence>
<organism evidence="1 2">
    <name type="scientific">Trifolium medium</name>
    <dbReference type="NCBI Taxonomy" id="97028"/>
    <lineage>
        <taxon>Eukaryota</taxon>
        <taxon>Viridiplantae</taxon>
        <taxon>Streptophyta</taxon>
        <taxon>Embryophyta</taxon>
        <taxon>Tracheophyta</taxon>
        <taxon>Spermatophyta</taxon>
        <taxon>Magnoliopsida</taxon>
        <taxon>eudicotyledons</taxon>
        <taxon>Gunneridae</taxon>
        <taxon>Pentapetalae</taxon>
        <taxon>rosids</taxon>
        <taxon>fabids</taxon>
        <taxon>Fabales</taxon>
        <taxon>Fabaceae</taxon>
        <taxon>Papilionoideae</taxon>
        <taxon>50 kb inversion clade</taxon>
        <taxon>NPAAA clade</taxon>
        <taxon>Hologalegina</taxon>
        <taxon>IRL clade</taxon>
        <taxon>Trifolieae</taxon>
        <taxon>Trifolium</taxon>
    </lineage>
</organism>
<comment type="caution">
    <text evidence="1">The sequence shown here is derived from an EMBL/GenBank/DDBJ whole genome shotgun (WGS) entry which is preliminary data.</text>
</comment>